<evidence type="ECO:0000313" key="3">
    <source>
        <dbReference type="Proteomes" id="UP000027135"/>
    </source>
</evidence>
<dbReference type="STRING" id="136037.A0A067QUJ9"/>
<dbReference type="PANTHER" id="PTHR47027:SF20">
    <property type="entry name" value="REVERSE TRANSCRIPTASE-LIKE PROTEIN WITH RNA-DIRECTED DNA POLYMERASE DOMAIN"/>
    <property type="match status" value="1"/>
</dbReference>
<dbReference type="EMBL" id="KK852994">
    <property type="protein sequence ID" value="KDR12736.1"/>
    <property type="molecule type" value="Genomic_DNA"/>
</dbReference>
<dbReference type="OMA" id="MHIERME"/>
<evidence type="ECO:0000313" key="2">
    <source>
        <dbReference type="EMBL" id="KDR12736.1"/>
    </source>
</evidence>
<dbReference type="InParanoid" id="A0A067QUJ9"/>
<dbReference type="Proteomes" id="UP000027135">
    <property type="component" value="Unassembled WGS sequence"/>
</dbReference>
<protein>
    <submittedName>
        <fullName evidence="2">Uncharacterized protein</fullName>
    </submittedName>
</protein>
<organism evidence="2 3">
    <name type="scientific">Zootermopsis nevadensis</name>
    <name type="common">Dampwood termite</name>
    <dbReference type="NCBI Taxonomy" id="136037"/>
    <lineage>
        <taxon>Eukaryota</taxon>
        <taxon>Metazoa</taxon>
        <taxon>Ecdysozoa</taxon>
        <taxon>Arthropoda</taxon>
        <taxon>Hexapoda</taxon>
        <taxon>Insecta</taxon>
        <taxon>Pterygota</taxon>
        <taxon>Neoptera</taxon>
        <taxon>Polyneoptera</taxon>
        <taxon>Dictyoptera</taxon>
        <taxon>Blattodea</taxon>
        <taxon>Blattoidea</taxon>
        <taxon>Termitoidae</taxon>
        <taxon>Termopsidae</taxon>
        <taxon>Zootermopsis</taxon>
    </lineage>
</organism>
<keyword evidence="3" id="KW-1185">Reference proteome</keyword>
<reference evidence="2 3" key="1">
    <citation type="journal article" date="2014" name="Nat. Commun.">
        <title>Molecular traces of alternative social organization in a termite genome.</title>
        <authorList>
            <person name="Terrapon N."/>
            <person name="Li C."/>
            <person name="Robertson H.M."/>
            <person name="Ji L."/>
            <person name="Meng X."/>
            <person name="Booth W."/>
            <person name="Chen Z."/>
            <person name="Childers C.P."/>
            <person name="Glastad K.M."/>
            <person name="Gokhale K."/>
            <person name="Gowin J."/>
            <person name="Gronenberg W."/>
            <person name="Hermansen R.A."/>
            <person name="Hu H."/>
            <person name="Hunt B.G."/>
            <person name="Huylmans A.K."/>
            <person name="Khalil S.M."/>
            <person name="Mitchell R.D."/>
            <person name="Munoz-Torres M.C."/>
            <person name="Mustard J.A."/>
            <person name="Pan H."/>
            <person name="Reese J.T."/>
            <person name="Scharf M.E."/>
            <person name="Sun F."/>
            <person name="Vogel H."/>
            <person name="Xiao J."/>
            <person name="Yang W."/>
            <person name="Yang Z."/>
            <person name="Yang Z."/>
            <person name="Zhou J."/>
            <person name="Zhu J."/>
            <person name="Brent C.S."/>
            <person name="Elsik C.G."/>
            <person name="Goodisman M.A."/>
            <person name="Liberles D.A."/>
            <person name="Roe R.M."/>
            <person name="Vargo E.L."/>
            <person name="Vilcinskas A."/>
            <person name="Wang J."/>
            <person name="Bornberg-Bauer E."/>
            <person name="Korb J."/>
            <person name="Zhang G."/>
            <person name="Liebig J."/>
        </authorList>
    </citation>
    <scope>NUCLEOTIDE SEQUENCE [LARGE SCALE GENOMIC DNA]</scope>
    <source>
        <tissue evidence="2">Whole organism</tissue>
    </source>
</reference>
<feature type="compositionally biased region" description="Basic residues" evidence="1">
    <location>
        <begin position="85"/>
        <end position="100"/>
    </location>
</feature>
<gene>
    <name evidence="2" type="ORF">L798_12533</name>
</gene>
<feature type="region of interest" description="Disordered" evidence="1">
    <location>
        <begin position="83"/>
        <end position="106"/>
    </location>
</feature>
<evidence type="ECO:0000256" key="1">
    <source>
        <dbReference type="SAM" id="MobiDB-lite"/>
    </source>
</evidence>
<accession>A0A067QUJ9</accession>
<sequence length="106" mass="12769">MAVPSLLYDAECWTLTKLQKQRIEVAEMKFVRSIAGYKRTSHIRNEDIRRKLGTFNLLDTICEHQRNCLMHIERMEANRIPQKMYKYKPKGKRGKGRPQKRWNDEF</sequence>
<dbReference type="PANTHER" id="PTHR47027">
    <property type="entry name" value="REVERSE TRANSCRIPTASE DOMAIN-CONTAINING PROTEIN"/>
    <property type="match status" value="1"/>
</dbReference>
<dbReference type="AlphaFoldDB" id="A0A067QUJ9"/>
<name>A0A067QUJ9_ZOONE</name>
<proteinExistence type="predicted"/>